<dbReference type="PANTHER" id="PTHR30203">
    <property type="entry name" value="OUTER MEMBRANE CATION EFFLUX PROTEIN"/>
    <property type="match status" value="1"/>
</dbReference>
<dbReference type="GO" id="GO:0015562">
    <property type="term" value="F:efflux transmembrane transporter activity"/>
    <property type="evidence" value="ECO:0007669"/>
    <property type="project" value="InterPro"/>
</dbReference>
<keyword evidence="2" id="KW-0472">Membrane</keyword>
<dbReference type="RefSeq" id="WP_066885543.1">
    <property type="nucleotide sequence ID" value="NZ_LODL01000035.1"/>
</dbReference>
<evidence type="ECO:0000313" key="3">
    <source>
        <dbReference type="EMBL" id="KXB29602.1"/>
    </source>
</evidence>
<protein>
    <submittedName>
        <fullName evidence="3">RND transporter</fullName>
    </submittedName>
</protein>
<dbReference type="AlphaFoldDB" id="A0A133XF65"/>
<dbReference type="NCBIfam" id="TIGR01845">
    <property type="entry name" value="outer_NodT"/>
    <property type="match status" value="1"/>
</dbReference>
<comment type="subcellular location">
    <subcellularLocation>
        <location evidence="2">Cell membrane</location>
        <topology evidence="2">Lipid-anchor</topology>
    </subcellularLocation>
</comment>
<dbReference type="GO" id="GO:0005886">
    <property type="term" value="C:plasma membrane"/>
    <property type="evidence" value="ECO:0007669"/>
    <property type="project" value="UniProtKB-SubCell"/>
</dbReference>
<proteinExistence type="inferred from homology"/>
<comment type="caution">
    <text evidence="3">The sequence shown here is derived from an EMBL/GenBank/DDBJ whole genome shotgun (WGS) entry which is preliminary data.</text>
</comment>
<dbReference type="Pfam" id="PF02321">
    <property type="entry name" value="OEP"/>
    <property type="match status" value="2"/>
</dbReference>
<gene>
    <name evidence="3" type="ORF">AT959_16810</name>
</gene>
<organism evidence="3 4">
    <name type="scientific">Dechloromonas denitrificans</name>
    <dbReference type="NCBI Taxonomy" id="281362"/>
    <lineage>
        <taxon>Bacteria</taxon>
        <taxon>Pseudomonadati</taxon>
        <taxon>Pseudomonadota</taxon>
        <taxon>Betaproteobacteria</taxon>
        <taxon>Rhodocyclales</taxon>
        <taxon>Azonexaceae</taxon>
        <taxon>Dechloromonas</taxon>
    </lineage>
</organism>
<sequence>MNRPIFKPAAFGLLVALLGGCTQLPSVGPDYQPPSLAMPSQWTAPPVAEPARELARWWRQLADPVLDGLIDEALAGSLDLRLAQSRLRQARAARAQAVSGFFPTLSASTAGQRSKAAQAVSAVPERTIYDAGFDASWEIDLFGGTRRAVEAATADQAAMAASLDNVRVSLVAEVAQNYVELRSYRRRLQIARDNLASQSETLQITDWRYQAGLTDGSDVEQARTNREQTRAGIPDLEVGLTAAGHRLAVLLGRQPGALPGELARVAPLPAVPASLGAGIPADVLRQRPDLITAERTLAAETARVGQKLAARFPSLSLGGSFGWQAYSLGALGGSDTVLRALSGTLAATLFDGGKLRSAVDIQSAVQEQALISYEASVLSALEEVENGLTAYAASRERVAARQAAATAARSAAALSRDLYQAGLADFQKVLETERTRLTAEDNLATAEATVLSSLIKLYKALGGGWEAPAMAQQFEEGKQS</sequence>
<dbReference type="PROSITE" id="PS51257">
    <property type="entry name" value="PROKAR_LIPOPROTEIN"/>
    <property type="match status" value="1"/>
</dbReference>
<evidence type="ECO:0000256" key="1">
    <source>
        <dbReference type="ARBA" id="ARBA00007613"/>
    </source>
</evidence>
<dbReference type="Gene3D" id="2.20.200.10">
    <property type="entry name" value="Outer membrane efflux proteins (OEP)"/>
    <property type="match status" value="1"/>
</dbReference>
<evidence type="ECO:0000313" key="4">
    <source>
        <dbReference type="Proteomes" id="UP000070186"/>
    </source>
</evidence>
<keyword evidence="2" id="KW-1134">Transmembrane beta strand</keyword>
<dbReference type="SUPFAM" id="SSF56954">
    <property type="entry name" value="Outer membrane efflux proteins (OEP)"/>
    <property type="match status" value="1"/>
</dbReference>
<keyword evidence="4" id="KW-1185">Reference proteome</keyword>
<keyword evidence="2" id="KW-0564">Palmitate</keyword>
<dbReference type="STRING" id="281362.AT959_16810"/>
<evidence type="ECO:0000256" key="2">
    <source>
        <dbReference type="RuleBase" id="RU362097"/>
    </source>
</evidence>
<dbReference type="InterPro" id="IPR003423">
    <property type="entry name" value="OMP_efflux"/>
</dbReference>
<dbReference type="Proteomes" id="UP000070186">
    <property type="component" value="Unassembled WGS sequence"/>
</dbReference>
<dbReference type="Gene3D" id="1.20.1600.10">
    <property type="entry name" value="Outer membrane efflux proteins (OEP)"/>
    <property type="match status" value="1"/>
</dbReference>
<reference evidence="3 4" key="1">
    <citation type="submission" date="2015-12" db="EMBL/GenBank/DDBJ databases">
        <title>Nitrous oxide reduction kinetics distinguish bacteria harboring typical versus atypical NosZ.</title>
        <authorList>
            <person name="Yoon S."/>
            <person name="Nissen S."/>
            <person name="Park D."/>
            <person name="Sanford R.A."/>
            <person name="Loeffler F.E."/>
        </authorList>
    </citation>
    <scope>NUCLEOTIDE SEQUENCE [LARGE SCALE GENOMIC DNA]</scope>
    <source>
        <strain evidence="3 4">ATCC BAA-841</strain>
    </source>
</reference>
<accession>A0A133XF65</accession>
<dbReference type="EMBL" id="LODL01000035">
    <property type="protein sequence ID" value="KXB29602.1"/>
    <property type="molecule type" value="Genomic_DNA"/>
</dbReference>
<keyword evidence="2" id="KW-0449">Lipoprotein</keyword>
<name>A0A133XF65_9RHOO</name>
<comment type="similarity">
    <text evidence="1 2">Belongs to the outer membrane factor (OMF) (TC 1.B.17) family.</text>
</comment>
<keyword evidence="2" id="KW-0812">Transmembrane</keyword>
<dbReference type="PANTHER" id="PTHR30203:SF25">
    <property type="entry name" value="OUTER MEMBRANE PROTEIN-RELATED"/>
    <property type="match status" value="1"/>
</dbReference>
<dbReference type="InterPro" id="IPR010131">
    <property type="entry name" value="MdtP/NodT-like"/>
</dbReference>